<dbReference type="OrthoDB" id="3266345at2"/>
<gene>
    <name evidence="1" type="ORF">EIL87_22920</name>
</gene>
<evidence type="ECO:0000313" key="1">
    <source>
        <dbReference type="EMBL" id="RRO13854.1"/>
    </source>
</evidence>
<dbReference type="InterPro" id="IPR045596">
    <property type="entry name" value="DUF6459"/>
</dbReference>
<evidence type="ECO:0000313" key="2">
    <source>
        <dbReference type="Proteomes" id="UP000274515"/>
    </source>
</evidence>
<dbReference type="EMBL" id="RSAA01000026">
    <property type="protein sequence ID" value="RRO13854.1"/>
    <property type="molecule type" value="Genomic_DNA"/>
</dbReference>
<name>A0A3R8QYJ8_9PSEU</name>
<comment type="caution">
    <text evidence="1">The sequence shown here is derived from an EMBL/GenBank/DDBJ whole genome shotgun (WGS) entry which is preliminary data.</text>
</comment>
<accession>A0A3R8QYJ8</accession>
<sequence>MPRAATPQTTTSGAAQRSAVAVASAIGEQVFAVLSGRARAESVRESLTATVLGNLMGLRLHGARHPDYRLRSVHACPIGDSAVEACVVVGAHRIRALALRIERHAERWVCTRLVPVERRPT</sequence>
<organism evidence="1 2">
    <name type="scientific">Saccharopolyspora rhizosphaerae</name>
    <dbReference type="NCBI Taxonomy" id="2492662"/>
    <lineage>
        <taxon>Bacteria</taxon>
        <taxon>Bacillati</taxon>
        <taxon>Actinomycetota</taxon>
        <taxon>Actinomycetes</taxon>
        <taxon>Pseudonocardiales</taxon>
        <taxon>Pseudonocardiaceae</taxon>
        <taxon>Saccharopolyspora</taxon>
    </lineage>
</organism>
<dbReference type="AlphaFoldDB" id="A0A3R8QYJ8"/>
<protein>
    <submittedName>
        <fullName evidence="1">Uncharacterized protein</fullName>
    </submittedName>
</protein>
<keyword evidence="2" id="KW-1185">Reference proteome</keyword>
<proteinExistence type="predicted"/>
<dbReference type="Proteomes" id="UP000274515">
    <property type="component" value="Unassembled WGS sequence"/>
</dbReference>
<dbReference type="Pfam" id="PF20060">
    <property type="entry name" value="DUF6459"/>
    <property type="match status" value="1"/>
</dbReference>
<reference evidence="1 2" key="1">
    <citation type="submission" date="2018-11" db="EMBL/GenBank/DDBJ databases">
        <title>Saccharopolyspora rhizosphaerae sp. nov., an actinomycete isolated from rhizosphere soil in Thailand.</title>
        <authorList>
            <person name="Intra B."/>
            <person name="Euanorasetr J."/>
            <person name="Take A."/>
            <person name="Inahashi Y."/>
            <person name="Mori M."/>
            <person name="Panbangred W."/>
            <person name="Matsumoto A."/>
        </authorList>
    </citation>
    <scope>NUCLEOTIDE SEQUENCE [LARGE SCALE GENOMIC DNA]</scope>
    <source>
        <strain evidence="1 2">H219</strain>
    </source>
</reference>